<sequence length="245" mass="26509">MTLHTAAGMVPVVIRARMAAGVAHAVPWGISLDGLLASEIRENTKAVARAAGTDYEPYSLEIVPEDLDLPLARCPGDGGDGWHWAATFAYPEDEVPGPHVQYWSARPDQQALDQMSAELPALVSERQGRYRSRVMPLPLTVCRHLVWRAVGHPAAVAELLAPIVSIGKKRGAGHGHILSWEITEHPASVPWEFAHLHPDGSLGRTAPATCLHGRGDLRTGGEGRMGLRPPYMHPSRRTPVLLPAT</sequence>
<evidence type="ECO:0000313" key="3">
    <source>
        <dbReference type="Proteomes" id="UP000006447"/>
    </source>
</evidence>
<gene>
    <name evidence="2" type="ORF">W59_25606</name>
</gene>
<evidence type="ECO:0000256" key="1">
    <source>
        <dbReference type="SAM" id="MobiDB-lite"/>
    </source>
</evidence>
<feature type="region of interest" description="Disordered" evidence="1">
    <location>
        <begin position="214"/>
        <end position="245"/>
    </location>
</feature>
<dbReference type="RefSeq" id="WP_007299570.1">
    <property type="nucleotide sequence ID" value="NZ_AJJH01000141.1"/>
</dbReference>
<dbReference type="EMBL" id="AJJH01000141">
    <property type="protein sequence ID" value="EID76964.1"/>
    <property type="molecule type" value="Genomic_DNA"/>
</dbReference>
<protein>
    <submittedName>
        <fullName evidence="2">Uncharacterized protein</fullName>
    </submittedName>
</protein>
<accession>I0WKP8</accession>
<proteinExistence type="predicted"/>
<dbReference type="PATRIC" id="fig|1165867.3.peg.5229"/>
<organism evidence="2 3">
    <name type="scientific">Rhodococcus opacus RKJ300 = JCM 13270</name>
    <dbReference type="NCBI Taxonomy" id="1165867"/>
    <lineage>
        <taxon>Bacteria</taxon>
        <taxon>Bacillati</taxon>
        <taxon>Actinomycetota</taxon>
        <taxon>Actinomycetes</taxon>
        <taxon>Mycobacteriales</taxon>
        <taxon>Nocardiaceae</taxon>
        <taxon>Rhodococcus</taxon>
    </lineage>
</organism>
<evidence type="ECO:0000313" key="2">
    <source>
        <dbReference type="EMBL" id="EID76964.1"/>
    </source>
</evidence>
<dbReference type="Proteomes" id="UP000006447">
    <property type="component" value="Unassembled WGS sequence"/>
</dbReference>
<dbReference type="AlphaFoldDB" id="I0WKP8"/>
<comment type="caution">
    <text evidence="2">The sequence shown here is derived from an EMBL/GenBank/DDBJ whole genome shotgun (WGS) entry which is preliminary data.</text>
</comment>
<reference evidence="2 3" key="1">
    <citation type="journal article" date="2012" name="J. Bacteriol.">
        <title>Draft genome sequence of the nitrophenol-degrading actinomycete Rhodococcus imtechensis RKJ300.</title>
        <authorList>
            <person name="Vikram S."/>
            <person name="Kumar S."/>
            <person name="Subramanian S."/>
            <person name="Raghava G.P."/>
        </authorList>
    </citation>
    <scope>NUCLEOTIDE SEQUENCE [LARGE SCALE GENOMIC DNA]</scope>
    <source>
        <strain evidence="2 3">RKJ300</strain>
    </source>
</reference>
<name>I0WKP8_RHOOP</name>